<proteinExistence type="predicted"/>
<evidence type="ECO:0000313" key="3">
    <source>
        <dbReference type="Proteomes" id="UP001222087"/>
    </source>
</evidence>
<feature type="domain" description="DUF58" evidence="1">
    <location>
        <begin position="49"/>
        <end position="260"/>
    </location>
</feature>
<reference evidence="2 3" key="1">
    <citation type="submission" date="2023-02" db="EMBL/GenBank/DDBJ databases">
        <title>Genome Sequence of L. cardiaca H63T.</title>
        <authorList>
            <person name="Lopez A.E."/>
            <person name="Cianciotto N.P."/>
        </authorList>
    </citation>
    <scope>NUCLEOTIDE SEQUENCE [LARGE SCALE GENOMIC DNA]</scope>
    <source>
        <strain evidence="2 3">H63</strain>
    </source>
</reference>
<gene>
    <name evidence="2" type="ORF">PXX05_14250</name>
</gene>
<organism evidence="2 3">
    <name type="scientific">Legionella cardiaca</name>
    <dbReference type="NCBI Taxonomy" id="1071983"/>
    <lineage>
        <taxon>Bacteria</taxon>
        <taxon>Pseudomonadati</taxon>
        <taxon>Pseudomonadota</taxon>
        <taxon>Gammaproteobacteria</taxon>
        <taxon>Legionellales</taxon>
        <taxon>Legionellaceae</taxon>
        <taxon>Legionella</taxon>
    </lineage>
</organism>
<accession>A0ABY8AQS4</accession>
<keyword evidence="3" id="KW-1185">Reference proteome</keyword>
<dbReference type="PANTHER" id="PTHR33608">
    <property type="entry name" value="BLL2464 PROTEIN"/>
    <property type="match status" value="1"/>
</dbReference>
<dbReference type="RefSeq" id="WP_275088854.1">
    <property type="nucleotide sequence ID" value="NZ_CP119078.1"/>
</dbReference>
<name>A0ABY8AQS4_9GAMM</name>
<dbReference type="Pfam" id="PF01882">
    <property type="entry name" value="DUF58"/>
    <property type="match status" value="1"/>
</dbReference>
<dbReference type="PANTHER" id="PTHR33608:SF12">
    <property type="entry name" value="DUF58 DOMAIN-CONTAINING PROTEIN"/>
    <property type="match status" value="1"/>
</dbReference>
<sequence>MSEGLVAELDELIAYKRYAHKVHFKSENNARYVGNHSSKLRGRGMDFAEVRNYQAGDEIRHMEWRVTARTGRPHVKLYQEERERPVVILCDFNPSMYFGTRLAFKSVVAARLAAMIAWTVIKQGDKVGGLLYSPNEHSEFTPHSRNLGALPFLAGLCRYTSAVLDSNSNPIMLSDALIRLRRVVRPGSIVVILSDFYATDADSERHLSRLRAHNDVIVYHLCDPLELAPPKPQFYPVTNGQQEAVFDTTDDEVSKNYERYCEERIANLKMLFKHQQIPYVQVTAEMNIPKLVRQTFPRRISG</sequence>
<dbReference type="InterPro" id="IPR002881">
    <property type="entry name" value="DUF58"/>
</dbReference>
<dbReference type="EMBL" id="CP119078">
    <property type="protein sequence ID" value="WED43040.1"/>
    <property type="molecule type" value="Genomic_DNA"/>
</dbReference>
<dbReference type="InterPro" id="IPR036465">
    <property type="entry name" value="vWFA_dom_sf"/>
</dbReference>
<protein>
    <submittedName>
        <fullName evidence="2">DUF58 domain-containing protein</fullName>
    </submittedName>
</protein>
<dbReference type="SUPFAM" id="SSF53300">
    <property type="entry name" value="vWA-like"/>
    <property type="match status" value="1"/>
</dbReference>
<evidence type="ECO:0000259" key="1">
    <source>
        <dbReference type="Pfam" id="PF01882"/>
    </source>
</evidence>
<evidence type="ECO:0000313" key="2">
    <source>
        <dbReference type="EMBL" id="WED43040.1"/>
    </source>
</evidence>
<dbReference type="Proteomes" id="UP001222087">
    <property type="component" value="Chromosome"/>
</dbReference>